<dbReference type="EMBL" id="HACG01034005">
    <property type="protein sequence ID" value="CEK80870.1"/>
    <property type="molecule type" value="Transcribed_RNA"/>
</dbReference>
<gene>
    <name evidence="2" type="primary">ORF123130</name>
    <name evidence="3" type="synonym">ORF123131</name>
</gene>
<evidence type="ECO:0000313" key="2">
    <source>
        <dbReference type="EMBL" id="CEK80870.1"/>
    </source>
</evidence>
<name>A0A0B7ALQ3_9EUPU</name>
<evidence type="ECO:0000256" key="1">
    <source>
        <dbReference type="SAM" id="MobiDB-lite"/>
    </source>
</evidence>
<dbReference type="AlphaFoldDB" id="A0A0B7ALQ3"/>
<feature type="compositionally biased region" description="Basic and acidic residues" evidence="1">
    <location>
        <begin position="22"/>
        <end position="35"/>
    </location>
</feature>
<accession>A0A0B7ALQ3</accession>
<protein>
    <submittedName>
        <fullName evidence="2">Uncharacterized protein</fullName>
    </submittedName>
</protein>
<dbReference type="EMBL" id="HACG01034006">
    <property type="protein sequence ID" value="CEK80871.1"/>
    <property type="molecule type" value="Transcribed_RNA"/>
</dbReference>
<sequence>MTICNIRQKMIQKSIIHHAKDITDVSSSRNEETNAKRSKKKTDYRTLTPTKDTRHSNKLNIIMEQLNVPSQPVL</sequence>
<reference evidence="2" key="1">
    <citation type="submission" date="2014-12" db="EMBL/GenBank/DDBJ databases">
        <title>Insight into the proteome of Arion vulgaris.</title>
        <authorList>
            <person name="Aradska J."/>
            <person name="Bulat T."/>
            <person name="Smidak R."/>
            <person name="Sarate P."/>
            <person name="Gangsoo J."/>
            <person name="Sialana F."/>
            <person name="Bilban M."/>
            <person name="Lubec G."/>
        </authorList>
    </citation>
    <scope>NUCLEOTIDE SEQUENCE</scope>
    <source>
        <tissue evidence="2">Skin</tissue>
    </source>
</reference>
<proteinExistence type="predicted"/>
<evidence type="ECO:0000313" key="3">
    <source>
        <dbReference type="EMBL" id="CEK80871.1"/>
    </source>
</evidence>
<feature type="region of interest" description="Disordered" evidence="1">
    <location>
        <begin position="22"/>
        <end position="52"/>
    </location>
</feature>
<organism evidence="2">
    <name type="scientific">Arion vulgaris</name>
    <dbReference type="NCBI Taxonomy" id="1028688"/>
    <lineage>
        <taxon>Eukaryota</taxon>
        <taxon>Metazoa</taxon>
        <taxon>Spiralia</taxon>
        <taxon>Lophotrochozoa</taxon>
        <taxon>Mollusca</taxon>
        <taxon>Gastropoda</taxon>
        <taxon>Heterobranchia</taxon>
        <taxon>Euthyneura</taxon>
        <taxon>Panpulmonata</taxon>
        <taxon>Eupulmonata</taxon>
        <taxon>Stylommatophora</taxon>
        <taxon>Helicina</taxon>
        <taxon>Arionoidea</taxon>
        <taxon>Arionidae</taxon>
        <taxon>Arion</taxon>
    </lineage>
</organism>